<keyword evidence="6 7" id="KW-0472">Membrane</keyword>
<evidence type="ECO:0000256" key="1">
    <source>
        <dbReference type="ARBA" id="ARBA00004651"/>
    </source>
</evidence>
<reference evidence="10" key="1">
    <citation type="journal article" date="2019" name="Int. J. Syst. Evol. Microbiol.">
        <title>The Global Catalogue of Microorganisms (GCM) 10K type strain sequencing project: providing services to taxonomists for standard genome sequencing and annotation.</title>
        <authorList>
            <consortium name="The Broad Institute Genomics Platform"/>
            <consortium name="The Broad Institute Genome Sequencing Center for Infectious Disease"/>
            <person name="Wu L."/>
            <person name="Ma J."/>
        </authorList>
    </citation>
    <scope>NUCLEOTIDE SEQUENCE [LARGE SCALE GENOMIC DNA]</scope>
    <source>
        <strain evidence="10">JCM 10083</strain>
    </source>
</reference>
<evidence type="ECO:0000256" key="7">
    <source>
        <dbReference type="SAM" id="Phobius"/>
    </source>
</evidence>
<feature type="transmembrane region" description="Helical" evidence="7">
    <location>
        <begin position="289"/>
        <end position="307"/>
    </location>
</feature>
<keyword evidence="4 7" id="KW-0812">Transmembrane</keyword>
<feature type="transmembrane region" description="Helical" evidence="7">
    <location>
        <begin position="381"/>
        <end position="400"/>
    </location>
</feature>
<dbReference type="Proteomes" id="UP001596514">
    <property type="component" value="Unassembled WGS sequence"/>
</dbReference>
<dbReference type="PANTHER" id="PTHR23513:SF11">
    <property type="entry name" value="STAPHYLOFERRIN A TRANSPORTER"/>
    <property type="match status" value="1"/>
</dbReference>
<feature type="domain" description="Major facilitator superfamily (MFS) profile" evidence="8">
    <location>
        <begin position="1"/>
        <end position="408"/>
    </location>
</feature>
<feature type="transmembrane region" description="Helical" evidence="7">
    <location>
        <begin position="257"/>
        <end position="277"/>
    </location>
</feature>
<protein>
    <submittedName>
        <fullName evidence="9">MFS transporter</fullName>
    </submittedName>
</protein>
<feature type="transmembrane region" description="Helical" evidence="7">
    <location>
        <begin position="51"/>
        <end position="71"/>
    </location>
</feature>
<feature type="transmembrane region" description="Helical" evidence="7">
    <location>
        <begin position="83"/>
        <end position="103"/>
    </location>
</feature>
<dbReference type="Pfam" id="PF05977">
    <property type="entry name" value="MFS_3"/>
    <property type="match status" value="1"/>
</dbReference>
<dbReference type="InterPro" id="IPR010290">
    <property type="entry name" value="TM_effector"/>
</dbReference>
<evidence type="ECO:0000313" key="9">
    <source>
        <dbReference type="EMBL" id="MFC7601540.1"/>
    </source>
</evidence>
<dbReference type="RefSeq" id="WP_343963833.1">
    <property type="nucleotide sequence ID" value="NZ_BAAAGK010000019.1"/>
</dbReference>
<dbReference type="Gene3D" id="1.20.1250.20">
    <property type="entry name" value="MFS general substrate transporter like domains"/>
    <property type="match status" value="1"/>
</dbReference>
<evidence type="ECO:0000256" key="3">
    <source>
        <dbReference type="ARBA" id="ARBA00022475"/>
    </source>
</evidence>
<dbReference type="PROSITE" id="PS50850">
    <property type="entry name" value="MFS"/>
    <property type="match status" value="1"/>
</dbReference>
<dbReference type="CDD" id="cd06173">
    <property type="entry name" value="MFS_MefA_like"/>
    <property type="match status" value="1"/>
</dbReference>
<feature type="transmembrane region" description="Helical" evidence="7">
    <location>
        <begin position="163"/>
        <end position="193"/>
    </location>
</feature>
<dbReference type="InterPro" id="IPR020846">
    <property type="entry name" value="MFS_dom"/>
</dbReference>
<dbReference type="SUPFAM" id="SSF103473">
    <property type="entry name" value="MFS general substrate transporter"/>
    <property type="match status" value="1"/>
</dbReference>
<feature type="transmembrane region" description="Helical" evidence="7">
    <location>
        <begin position="313"/>
        <end position="335"/>
    </location>
</feature>
<proteinExistence type="predicted"/>
<keyword evidence="2" id="KW-0813">Transport</keyword>
<keyword evidence="3" id="KW-1003">Cell membrane</keyword>
<gene>
    <name evidence="9" type="ORF">ACFQVD_15720</name>
</gene>
<dbReference type="InterPro" id="IPR036259">
    <property type="entry name" value="MFS_trans_sf"/>
</dbReference>
<feature type="transmembrane region" description="Helical" evidence="7">
    <location>
        <begin position="223"/>
        <end position="245"/>
    </location>
</feature>
<feature type="transmembrane region" description="Helical" evidence="7">
    <location>
        <begin position="12"/>
        <end position="31"/>
    </location>
</feature>
<comment type="caution">
    <text evidence="9">The sequence shown here is derived from an EMBL/GenBank/DDBJ whole genome shotgun (WGS) entry which is preliminary data.</text>
</comment>
<keyword evidence="10" id="KW-1185">Reference proteome</keyword>
<evidence type="ECO:0000256" key="5">
    <source>
        <dbReference type="ARBA" id="ARBA00022989"/>
    </source>
</evidence>
<accession>A0ABW2SYY2</accession>
<dbReference type="EMBL" id="JBHTEE010000001">
    <property type="protein sequence ID" value="MFC7601540.1"/>
    <property type="molecule type" value="Genomic_DNA"/>
</dbReference>
<evidence type="ECO:0000256" key="4">
    <source>
        <dbReference type="ARBA" id="ARBA00022692"/>
    </source>
</evidence>
<evidence type="ECO:0000256" key="2">
    <source>
        <dbReference type="ARBA" id="ARBA00022448"/>
    </source>
</evidence>
<sequence length="410" mass="42202">MTTEHGSPFRALAVVGYRWFALAQVLGNGAMWMHRTAHVWLVVQISGGDGVAVGVVTGLQYISMILLGLSGGALGDRFDKRRIMLMTQSVVVVASVVLAALIAGDAVTLPIAYVFAVLLGVPGALDAPVRLAYPRQLVPYRFLAAAVGLNGAVFQLARVAGPALAGGLIAFSGTAEVFAVVAVLGLVSCLALLKVRPLPGGEETEVEEPGSGRRGLADLHAPAYLVPLLGGLMLGIGMTHLQLAIPLLVDSTDKDAAGSFGVLTAMIGIGGVVGAGLAASVRSEPTNRILFVWSAVFAAVTAVVSVLPPGPAMAAGLFVAGVTMQVFGTSAISALQLRSPANIQGRLMALYVVAFFVWVPVGAPVFGWFANLAGARQALGISGLVCLAVVGLLALSFLTGRAVRREQHRE</sequence>
<keyword evidence="5 7" id="KW-1133">Transmembrane helix</keyword>
<evidence type="ECO:0000313" key="10">
    <source>
        <dbReference type="Proteomes" id="UP001596514"/>
    </source>
</evidence>
<feature type="transmembrane region" description="Helical" evidence="7">
    <location>
        <begin position="137"/>
        <end position="157"/>
    </location>
</feature>
<evidence type="ECO:0000259" key="8">
    <source>
        <dbReference type="PROSITE" id="PS50850"/>
    </source>
</evidence>
<name>A0ABW2SYY2_9ACTN</name>
<dbReference type="PANTHER" id="PTHR23513">
    <property type="entry name" value="INTEGRAL MEMBRANE EFFLUX PROTEIN-RELATED"/>
    <property type="match status" value="1"/>
</dbReference>
<evidence type="ECO:0000256" key="6">
    <source>
        <dbReference type="ARBA" id="ARBA00023136"/>
    </source>
</evidence>
<feature type="transmembrane region" description="Helical" evidence="7">
    <location>
        <begin position="109"/>
        <end position="125"/>
    </location>
</feature>
<comment type="subcellular location">
    <subcellularLocation>
        <location evidence="1">Cell membrane</location>
        <topology evidence="1">Multi-pass membrane protein</topology>
    </subcellularLocation>
</comment>
<feature type="transmembrane region" description="Helical" evidence="7">
    <location>
        <begin position="347"/>
        <end position="369"/>
    </location>
</feature>
<organism evidence="9 10">
    <name type="scientific">Streptosporangium amethystogenes subsp. fukuiense</name>
    <dbReference type="NCBI Taxonomy" id="698418"/>
    <lineage>
        <taxon>Bacteria</taxon>
        <taxon>Bacillati</taxon>
        <taxon>Actinomycetota</taxon>
        <taxon>Actinomycetes</taxon>
        <taxon>Streptosporangiales</taxon>
        <taxon>Streptosporangiaceae</taxon>
        <taxon>Streptosporangium</taxon>
    </lineage>
</organism>